<evidence type="ECO:0000256" key="1">
    <source>
        <dbReference type="SAM" id="MobiDB-lite"/>
    </source>
</evidence>
<dbReference type="EMBL" id="CAFABK010000094">
    <property type="protein sequence ID" value="CAB4834482.1"/>
    <property type="molecule type" value="Genomic_DNA"/>
</dbReference>
<reference evidence="2" key="1">
    <citation type="submission" date="2020-05" db="EMBL/GenBank/DDBJ databases">
        <authorList>
            <person name="Chiriac C."/>
            <person name="Salcher M."/>
            <person name="Ghai R."/>
            <person name="Kavagutti S V."/>
        </authorList>
    </citation>
    <scope>NUCLEOTIDE SEQUENCE</scope>
</reference>
<evidence type="ECO:0000313" key="2">
    <source>
        <dbReference type="EMBL" id="CAB4834482.1"/>
    </source>
</evidence>
<feature type="region of interest" description="Disordered" evidence="1">
    <location>
        <begin position="35"/>
        <end position="59"/>
    </location>
</feature>
<proteinExistence type="predicted"/>
<dbReference type="AlphaFoldDB" id="A0A6J7ANG8"/>
<protein>
    <submittedName>
        <fullName evidence="2">Unannotated protein</fullName>
    </submittedName>
</protein>
<sequence length="59" mass="6515">MNSAENIGQPHPTVMSHDVGIEEFVIVLPIEYEVSNETGDPTDDDSAHQRPTPDLLLEN</sequence>
<organism evidence="2">
    <name type="scientific">freshwater metagenome</name>
    <dbReference type="NCBI Taxonomy" id="449393"/>
    <lineage>
        <taxon>unclassified sequences</taxon>
        <taxon>metagenomes</taxon>
        <taxon>ecological metagenomes</taxon>
    </lineage>
</organism>
<name>A0A6J7ANG8_9ZZZZ</name>
<accession>A0A6J7ANG8</accession>
<gene>
    <name evidence="2" type="ORF">UFOPK3204_01513</name>
</gene>